<dbReference type="RefSeq" id="WP_017051774.1">
    <property type="nucleotide sequence ID" value="NZ_AJYW02000096.1"/>
</dbReference>
<dbReference type="PANTHER" id="PTHR43289:SF6">
    <property type="entry name" value="SERINE_THREONINE-PROTEIN KINASE NEKL-3"/>
    <property type="match status" value="1"/>
</dbReference>
<dbReference type="EMBL" id="AJYW02000096">
    <property type="protein sequence ID" value="OEE77011.1"/>
    <property type="molecule type" value="Genomic_DNA"/>
</dbReference>
<sequence length="404" mass="44890">MDVYSSHLKRQGFELLGDIGSGLSGKTKKAKQTSLARFVAVKFFDSAFNRNNTELKKKFKREAFILAEAQHPAIPYVITHGEIPHQENSIPYIVMEYIDGTNLDDYIQKNGVLEHRQVTNVATQILDALSLVHSKGIIHRDIKPSNIMLSSAGHAYLIDFSIGFAPSGNPNFTRATRTGDRLGSAEYISPEQNEDMKNVDCRTDIYSLGLTLCKLLTGTPSLKALDKLELSIPYALRKLICKAAEHNVNDRYQNIEDMLRELKSFSGAGHFAVTSPSKALCNNLKCPDADWSPSGYYKGANFIENCIDIHCTSCGNELVYQCMCGYPIADTRFCGGCGSELFQIPECNTCGSHLTKKDIGKDTSKGCNKCLSKQQLKPQQQPQQIWGQPQKLSIPVDFDDDIPF</sequence>
<keyword evidence="4 5" id="KW-0067">ATP-binding</keyword>
<keyword evidence="8" id="KW-1185">Reference proteome</keyword>
<proteinExistence type="predicted"/>
<evidence type="ECO:0000313" key="8">
    <source>
        <dbReference type="Proteomes" id="UP000094165"/>
    </source>
</evidence>
<dbReference type="SMART" id="SM00220">
    <property type="entry name" value="S_TKc"/>
    <property type="match status" value="1"/>
</dbReference>
<feature type="domain" description="Protein kinase" evidence="6">
    <location>
        <begin position="13"/>
        <end position="273"/>
    </location>
</feature>
<dbReference type="PROSITE" id="PS00107">
    <property type="entry name" value="PROTEIN_KINASE_ATP"/>
    <property type="match status" value="1"/>
</dbReference>
<evidence type="ECO:0000259" key="6">
    <source>
        <dbReference type="PROSITE" id="PS50011"/>
    </source>
</evidence>
<dbReference type="Gene3D" id="1.10.510.10">
    <property type="entry name" value="Transferase(Phosphotransferase) domain 1"/>
    <property type="match status" value="1"/>
</dbReference>
<dbReference type="InterPro" id="IPR017441">
    <property type="entry name" value="Protein_kinase_ATP_BS"/>
</dbReference>
<evidence type="ECO:0000256" key="5">
    <source>
        <dbReference type="PROSITE-ProRule" id="PRU10141"/>
    </source>
</evidence>
<comment type="caution">
    <text evidence="7">The sequence shown here is derived from an EMBL/GenBank/DDBJ whole genome shotgun (WGS) entry which is preliminary data.</text>
</comment>
<protein>
    <submittedName>
        <fullName evidence="7">Serine/threonine protein kinase</fullName>
    </submittedName>
</protein>
<dbReference type="InterPro" id="IPR000719">
    <property type="entry name" value="Prot_kinase_dom"/>
</dbReference>
<keyword evidence="3 7" id="KW-0418">Kinase</keyword>
<feature type="binding site" evidence="5">
    <location>
        <position position="42"/>
    </location>
    <ligand>
        <name>ATP</name>
        <dbReference type="ChEBI" id="CHEBI:30616"/>
    </ligand>
</feature>
<keyword evidence="1" id="KW-0808">Transferase</keyword>
<name>A0A1E5D1X6_9VIBR</name>
<organism evidence="7 8">
    <name type="scientific">Vibrio genomosp. F6 str. FF-238</name>
    <dbReference type="NCBI Taxonomy" id="1191298"/>
    <lineage>
        <taxon>Bacteria</taxon>
        <taxon>Pseudomonadati</taxon>
        <taxon>Pseudomonadota</taxon>
        <taxon>Gammaproteobacteria</taxon>
        <taxon>Vibrionales</taxon>
        <taxon>Vibrionaceae</taxon>
        <taxon>Vibrio</taxon>
    </lineage>
</organism>
<evidence type="ECO:0000256" key="3">
    <source>
        <dbReference type="ARBA" id="ARBA00022777"/>
    </source>
</evidence>
<evidence type="ECO:0000256" key="4">
    <source>
        <dbReference type="ARBA" id="ARBA00022840"/>
    </source>
</evidence>
<dbReference type="GO" id="GO:0004674">
    <property type="term" value="F:protein serine/threonine kinase activity"/>
    <property type="evidence" value="ECO:0007669"/>
    <property type="project" value="UniProtKB-KW"/>
</dbReference>
<dbReference type="Proteomes" id="UP000094165">
    <property type="component" value="Unassembled WGS sequence"/>
</dbReference>
<dbReference type="SUPFAM" id="SSF56112">
    <property type="entry name" value="Protein kinase-like (PK-like)"/>
    <property type="match status" value="1"/>
</dbReference>
<keyword evidence="2 5" id="KW-0547">Nucleotide-binding</keyword>
<dbReference type="GO" id="GO:0005524">
    <property type="term" value="F:ATP binding"/>
    <property type="evidence" value="ECO:0007669"/>
    <property type="project" value="UniProtKB-UniRule"/>
</dbReference>
<dbReference type="Pfam" id="PF00069">
    <property type="entry name" value="Pkinase"/>
    <property type="match status" value="1"/>
</dbReference>
<evidence type="ECO:0000313" key="7">
    <source>
        <dbReference type="EMBL" id="OEE77011.1"/>
    </source>
</evidence>
<keyword evidence="7" id="KW-0723">Serine/threonine-protein kinase</keyword>
<gene>
    <name evidence="7" type="ORF">A130_14740</name>
</gene>
<dbReference type="InterPro" id="IPR011009">
    <property type="entry name" value="Kinase-like_dom_sf"/>
</dbReference>
<dbReference type="PROSITE" id="PS00108">
    <property type="entry name" value="PROTEIN_KINASE_ST"/>
    <property type="match status" value="1"/>
</dbReference>
<dbReference type="InterPro" id="IPR008271">
    <property type="entry name" value="Ser/Thr_kinase_AS"/>
</dbReference>
<dbReference type="CDD" id="cd14014">
    <property type="entry name" value="STKc_PknB_like"/>
    <property type="match status" value="1"/>
</dbReference>
<dbReference type="PROSITE" id="PS50011">
    <property type="entry name" value="PROTEIN_KINASE_DOM"/>
    <property type="match status" value="1"/>
</dbReference>
<dbReference type="AlphaFoldDB" id="A0A1E5D1X6"/>
<accession>A0A1E5D1X6</accession>
<reference evidence="7 8" key="1">
    <citation type="journal article" date="2012" name="Science">
        <title>Ecological populations of bacteria act as socially cohesive units of antibiotic production and resistance.</title>
        <authorList>
            <person name="Cordero O.X."/>
            <person name="Wildschutte H."/>
            <person name="Kirkup B."/>
            <person name="Proehl S."/>
            <person name="Ngo L."/>
            <person name="Hussain F."/>
            <person name="Le Roux F."/>
            <person name="Mincer T."/>
            <person name="Polz M.F."/>
        </authorList>
    </citation>
    <scope>NUCLEOTIDE SEQUENCE [LARGE SCALE GENOMIC DNA]</scope>
    <source>
        <strain evidence="7 8">FF-238</strain>
    </source>
</reference>
<evidence type="ECO:0000256" key="2">
    <source>
        <dbReference type="ARBA" id="ARBA00022741"/>
    </source>
</evidence>
<dbReference type="PANTHER" id="PTHR43289">
    <property type="entry name" value="MITOGEN-ACTIVATED PROTEIN KINASE KINASE KINASE 20-RELATED"/>
    <property type="match status" value="1"/>
</dbReference>
<evidence type="ECO:0000256" key="1">
    <source>
        <dbReference type="ARBA" id="ARBA00022679"/>
    </source>
</evidence>